<proteinExistence type="inferred from homology"/>
<dbReference type="InterPro" id="IPR028055">
    <property type="entry name" value="YidC/Oxa/ALB_C"/>
</dbReference>
<dbReference type="GO" id="GO:0005743">
    <property type="term" value="C:mitochondrial inner membrane"/>
    <property type="evidence" value="ECO:0007669"/>
    <property type="project" value="TreeGrafter"/>
</dbReference>
<feature type="transmembrane region" description="Helical" evidence="6">
    <location>
        <begin position="313"/>
        <end position="334"/>
    </location>
</feature>
<keyword evidence="3 6" id="KW-1133">Transmembrane helix</keyword>
<evidence type="ECO:0000256" key="5">
    <source>
        <dbReference type="RuleBase" id="RU003945"/>
    </source>
</evidence>
<dbReference type="Pfam" id="PF02096">
    <property type="entry name" value="60KD_IMP"/>
    <property type="match status" value="1"/>
</dbReference>
<gene>
    <name evidence="8" type="ORF">ElyMa_006982300</name>
</gene>
<evidence type="ECO:0000256" key="2">
    <source>
        <dbReference type="ARBA" id="ARBA00022692"/>
    </source>
</evidence>
<reference evidence="8 9" key="1">
    <citation type="journal article" date="2021" name="Elife">
        <title>Chloroplast acquisition without the gene transfer in kleptoplastic sea slugs, Plakobranchus ocellatus.</title>
        <authorList>
            <person name="Maeda T."/>
            <person name="Takahashi S."/>
            <person name="Yoshida T."/>
            <person name="Shimamura S."/>
            <person name="Takaki Y."/>
            <person name="Nagai Y."/>
            <person name="Toyoda A."/>
            <person name="Suzuki Y."/>
            <person name="Arimoto A."/>
            <person name="Ishii H."/>
            <person name="Satoh N."/>
            <person name="Nishiyama T."/>
            <person name="Hasebe M."/>
            <person name="Maruyama T."/>
            <person name="Minagawa J."/>
            <person name="Obokata J."/>
            <person name="Shigenobu S."/>
        </authorList>
    </citation>
    <scope>NUCLEOTIDE SEQUENCE [LARGE SCALE GENOMIC DNA]</scope>
</reference>
<comment type="similarity">
    <text evidence="5">Belongs to the OXA1/ALB3/YidC family.</text>
</comment>
<evidence type="ECO:0000259" key="7">
    <source>
        <dbReference type="Pfam" id="PF02096"/>
    </source>
</evidence>
<dbReference type="PANTHER" id="PTHR12428">
    <property type="entry name" value="OXA1"/>
    <property type="match status" value="1"/>
</dbReference>
<dbReference type="InterPro" id="IPR001708">
    <property type="entry name" value="YidC/ALB3/OXA1/COX18"/>
</dbReference>
<evidence type="ECO:0000256" key="1">
    <source>
        <dbReference type="ARBA" id="ARBA00004141"/>
    </source>
</evidence>
<dbReference type="GO" id="GO:0032979">
    <property type="term" value="P:protein insertion into mitochondrial inner membrane from matrix"/>
    <property type="evidence" value="ECO:0007669"/>
    <property type="project" value="TreeGrafter"/>
</dbReference>
<keyword evidence="2 5" id="KW-0812">Transmembrane</keyword>
<dbReference type="GO" id="GO:0032977">
    <property type="term" value="F:membrane insertase activity"/>
    <property type="evidence" value="ECO:0007669"/>
    <property type="project" value="InterPro"/>
</dbReference>
<evidence type="ECO:0000256" key="3">
    <source>
        <dbReference type="ARBA" id="ARBA00022989"/>
    </source>
</evidence>
<keyword evidence="4 6" id="KW-0472">Membrane</keyword>
<protein>
    <submittedName>
        <fullName evidence="8">Mitochondrial inner membrane protein COX18</fullName>
    </submittedName>
</protein>
<name>A0AAV4JNC4_9GAST</name>
<evidence type="ECO:0000313" key="9">
    <source>
        <dbReference type="Proteomes" id="UP000762676"/>
    </source>
</evidence>
<evidence type="ECO:0000313" key="8">
    <source>
        <dbReference type="EMBL" id="GFS23619.1"/>
    </source>
</evidence>
<feature type="transmembrane region" description="Helical" evidence="6">
    <location>
        <begin position="346"/>
        <end position="371"/>
    </location>
</feature>
<dbReference type="GO" id="GO:0033617">
    <property type="term" value="P:mitochondrial respiratory chain complex IV assembly"/>
    <property type="evidence" value="ECO:0007669"/>
    <property type="project" value="TreeGrafter"/>
</dbReference>
<dbReference type="EMBL" id="BMAT01013948">
    <property type="protein sequence ID" value="GFS23619.1"/>
    <property type="molecule type" value="Genomic_DNA"/>
</dbReference>
<sequence>MHFKKWLSVTAKKPNVFISLGRLPRCSAHVLEPLRCTQPTRYFHLNSRQYSFFQVTRWTNINIHLSLPAQQCTRTFCSSPIVSASSSTINSVTKGPPTDATLSVFTDNAKHAVPQTNTEAALQQGLDEIANPGNGIASTAPLLFPDFPTIQAAEQTIQKLHDVTGLPWWATITLCAVSLRLFLILPLSVYALHNAEKLNRLQPEIVEISKRLKKEVSMAMHQFKWNEKKAKDEYIKNMKRLLRDLHIRDNCHPLKTTASFWLQFPLWISISYSLRNMTSRAINPALDHHEEFKALTDQGTLWFSDLTMVDSTWILPVLMGFVTLFNIEMTHLKIAEETKYRQRLTLFLRCLALLFIPISSTMPSAMVFYWVNSGFLAAGQNILHDHLRFRRLVGLGPSQTESSSPVKALLIRAKQKYFER</sequence>
<evidence type="ECO:0000256" key="4">
    <source>
        <dbReference type="ARBA" id="ARBA00023136"/>
    </source>
</evidence>
<comment type="subcellular location">
    <subcellularLocation>
        <location evidence="1 5">Membrane</location>
        <topology evidence="1 5">Multi-pass membrane protein</topology>
    </subcellularLocation>
</comment>
<dbReference type="CDD" id="cd20069">
    <property type="entry name" value="5TM_Oxa1-like"/>
    <property type="match status" value="1"/>
</dbReference>
<dbReference type="PANTHER" id="PTHR12428:SF65">
    <property type="entry name" value="CYTOCHROME C OXIDASE ASSEMBLY PROTEIN COX18, MITOCHONDRIAL"/>
    <property type="match status" value="1"/>
</dbReference>
<evidence type="ECO:0000256" key="6">
    <source>
        <dbReference type="SAM" id="Phobius"/>
    </source>
</evidence>
<dbReference type="Proteomes" id="UP000762676">
    <property type="component" value="Unassembled WGS sequence"/>
</dbReference>
<feature type="domain" description="Membrane insertase YidC/Oxa/ALB C-terminal" evidence="7">
    <location>
        <begin position="168"/>
        <end position="383"/>
    </location>
</feature>
<organism evidence="8 9">
    <name type="scientific">Elysia marginata</name>
    <dbReference type="NCBI Taxonomy" id="1093978"/>
    <lineage>
        <taxon>Eukaryota</taxon>
        <taxon>Metazoa</taxon>
        <taxon>Spiralia</taxon>
        <taxon>Lophotrochozoa</taxon>
        <taxon>Mollusca</taxon>
        <taxon>Gastropoda</taxon>
        <taxon>Heterobranchia</taxon>
        <taxon>Euthyneura</taxon>
        <taxon>Panpulmonata</taxon>
        <taxon>Sacoglossa</taxon>
        <taxon>Placobranchoidea</taxon>
        <taxon>Plakobranchidae</taxon>
        <taxon>Elysia</taxon>
    </lineage>
</organism>
<dbReference type="AlphaFoldDB" id="A0AAV4JNC4"/>
<comment type="caution">
    <text evidence="8">The sequence shown here is derived from an EMBL/GenBank/DDBJ whole genome shotgun (WGS) entry which is preliminary data.</text>
</comment>
<keyword evidence="9" id="KW-1185">Reference proteome</keyword>
<accession>A0AAV4JNC4</accession>